<dbReference type="PANTHER" id="PTHR45566">
    <property type="entry name" value="HTH-TYPE TRANSCRIPTIONAL REGULATOR YHJB-RELATED"/>
    <property type="match status" value="1"/>
</dbReference>
<feature type="domain" description="HTH luxR-type" evidence="3">
    <location>
        <begin position="176"/>
        <end position="241"/>
    </location>
</feature>
<accession>A0A0D6JED4</accession>
<dbReference type="GO" id="GO:0006355">
    <property type="term" value="P:regulation of DNA-templated transcription"/>
    <property type="evidence" value="ECO:0007669"/>
    <property type="project" value="InterPro"/>
</dbReference>
<evidence type="ECO:0000259" key="4">
    <source>
        <dbReference type="PROSITE" id="PS50110"/>
    </source>
</evidence>
<organism evidence="5 6">
    <name type="scientific">Candidatus Filomicrobium marinum</name>
    <dbReference type="NCBI Taxonomy" id="1608628"/>
    <lineage>
        <taxon>Bacteria</taxon>
        <taxon>Pseudomonadati</taxon>
        <taxon>Pseudomonadota</taxon>
        <taxon>Alphaproteobacteria</taxon>
        <taxon>Hyphomicrobiales</taxon>
        <taxon>Hyphomicrobiaceae</taxon>
        <taxon>Filomicrobium</taxon>
    </lineage>
</organism>
<dbReference type="Gene3D" id="3.40.50.2300">
    <property type="match status" value="1"/>
</dbReference>
<evidence type="ECO:0000256" key="2">
    <source>
        <dbReference type="PROSITE-ProRule" id="PRU00169"/>
    </source>
</evidence>
<keyword evidence="1 2" id="KW-0597">Phosphoprotein</keyword>
<proteinExistence type="predicted"/>
<evidence type="ECO:0000313" key="6">
    <source>
        <dbReference type="Proteomes" id="UP000033187"/>
    </source>
</evidence>
<dbReference type="InterPro" id="IPR051015">
    <property type="entry name" value="EvgA-like"/>
</dbReference>
<feature type="modified residue" description="4-aspartylphosphate" evidence="2">
    <location>
        <position position="88"/>
    </location>
</feature>
<dbReference type="Pfam" id="PF00072">
    <property type="entry name" value="Response_reg"/>
    <property type="match status" value="1"/>
</dbReference>
<reference evidence="6" key="1">
    <citation type="submission" date="2015-02" db="EMBL/GenBank/DDBJ databases">
        <authorList>
            <person name="Chooi Y.-H."/>
        </authorList>
    </citation>
    <scope>NUCLEOTIDE SEQUENCE [LARGE SCALE GENOMIC DNA]</scope>
    <source>
        <strain evidence="6">strain Y</strain>
    </source>
</reference>
<evidence type="ECO:0000259" key="3">
    <source>
        <dbReference type="PROSITE" id="PS50043"/>
    </source>
</evidence>
<dbReference type="GO" id="GO:0000160">
    <property type="term" value="P:phosphorelay signal transduction system"/>
    <property type="evidence" value="ECO:0007669"/>
    <property type="project" value="InterPro"/>
</dbReference>
<dbReference type="KEGG" id="fil:BN1229_v1_1783"/>
<name>A0A0D6JED4_9HYPH</name>
<dbReference type="CDD" id="cd06170">
    <property type="entry name" value="LuxR_C_like"/>
    <property type="match status" value="1"/>
</dbReference>
<dbReference type="Proteomes" id="UP000033187">
    <property type="component" value="Chromosome 1"/>
</dbReference>
<dbReference type="Pfam" id="PF00196">
    <property type="entry name" value="GerE"/>
    <property type="match status" value="1"/>
</dbReference>
<feature type="domain" description="Response regulatory" evidence="4">
    <location>
        <begin position="37"/>
        <end position="153"/>
    </location>
</feature>
<dbReference type="InterPro" id="IPR000792">
    <property type="entry name" value="Tscrpt_reg_LuxR_C"/>
</dbReference>
<dbReference type="PROSITE" id="PS50043">
    <property type="entry name" value="HTH_LUXR_2"/>
    <property type="match status" value="1"/>
</dbReference>
<gene>
    <name evidence="5" type="primary">agmR</name>
    <name evidence="5" type="ORF">YBN1229_v1_1786</name>
</gene>
<dbReference type="SMART" id="SM00448">
    <property type="entry name" value="REC"/>
    <property type="match status" value="1"/>
</dbReference>
<keyword evidence="6" id="KW-1185">Reference proteome</keyword>
<dbReference type="AlphaFoldDB" id="A0A0D6JED4"/>
<evidence type="ECO:0000313" key="5">
    <source>
        <dbReference type="EMBL" id="CPR18607.1"/>
    </source>
</evidence>
<protein>
    <submittedName>
        <fullName evidence="5">Glycerol metabolism activator</fullName>
    </submittedName>
</protein>
<dbReference type="PROSITE" id="PS50110">
    <property type="entry name" value="RESPONSE_REGULATORY"/>
    <property type="match status" value="1"/>
</dbReference>
<evidence type="ECO:0000256" key="1">
    <source>
        <dbReference type="ARBA" id="ARBA00022553"/>
    </source>
</evidence>
<dbReference type="PROSITE" id="PS00622">
    <property type="entry name" value="HTH_LUXR_1"/>
    <property type="match status" value="1"/>
</dbReference>
<dbReference type="InterPro" id="IPR058245">
    <property type="entry name" value="NreC/VraR/RcsB-like_REC"/>
</dbReference>
<dbReference type="SMART" id="SM00421">
    <property type="entry name" value="HTH_LUXR"/>
    <property type="match status" value="1"/>
</dbReference>
<sequence>MIKGQGWRLDQIADPPTIGVCSKSLQVVFEIRMSAYSFIIVDDHPLFRGALRESLSAAFNCTIDEAGSLDELNMRLMPNRAIDLILLDLSMPGVQGLSGLLFLRAQFPEIPVVVCSASEEPTTIRRCIEFGASGFIPKSHSAEAIRKAIGQVLGGEIYMPSGTDLSVGADDDTSELSARLSTLTPQQVRVLMMLGEGLLNKQIAYKLSVSEATIKAHVSAILQKLGVDSRTQAVIAINKIDDGWRQPATR</sequence>
<dbReference type="EMBL" id="LN829119">
    <property type="protein sequence ID" value="CPR18607.1"/>
    <property type="molecule type" value="Genomic_DNA"/>
</dbReference>
<dbReference type="PANTHER" id="PTHR45566:SF1">
    <property type="entry name" value="HTH-TYPE TRANSCRIPTIONAL REGULATOR YHJB-RELATED"/>
    <property type="match status" value="1"/>
</dbReference>
<dbReference type="InterPro" id="IPR011006">
    <property type="entry name" value="CheY-like_superfamily"/>
</dbReference>
<dbReference type="SUPFAM" id="SSF52172">
    <property type="entry name" value="CheY-like"/>
    <property type="match status" value="1"/>
</dbReference>
<dbReference type="InterPro" id="IPR001789">
    <property type="entry name" value="Sig_transdc_resp-reg_receiver"/>
</dbReference>
<dbReference type="KEGG" id="fiy:BN1229_v1_1786"/>
<dbReference type="CDD" id="cd17535">
    <property type="entry name" value="REC_NarL-like"/>
    <property type="match status" value="1"/>
</dbReference>
<dbReference type="PRINTS" id="PR00038">
    <property type="entry name" value="HTHLUXR"/>
</dbReference>